<dbReference type="Proteomes" id="UP000054740">
    <property type="component" value="Unassembled WGS sequence"/>
</dbReference>
<proteinExistence type="predicted"/>
<feature type="signal peptide" evidence="1">
    <location>
        <begin position="1"/>
        <end position="24"/>
    </location>
</feature>
<protein>
    <recommendedName>
        <fullName evidence="4">Lipoprotein</fullName>
    </recommendedName>
</protein>
<reference evidence="3" key="1">
    <citation type="submission" date="2016-01" db="EMBL/GenBank/DDBJ databases">
        <authorList>
            <person name="Peeters C."/>
        </authorList>
    </citation>
    <scope>NUCLEOTIDE SEQUENCE [LARGE SCALE GENOMIC DNA]</scope>
</reference>
<dbReference type="AlphaFoldDB" id="A0A158GP09"/>
<keyword evidence="3" id="KW-1185">Reference proteome</keyword>
<dbReference type="EMBL" id="FCNY02000005">
    <property type="protein sequence ID" value="SAL33349.1"/>
    <property type="molecule type" value="Genomic_DNA"/>
</dbReference>
<keyword evidence="1" id="KW-0732">Signal</keyword>
<name>A0A158GP09_CABCO</name>
<evidence type="ECO:0000256" key="1">
    <source>
        <dbReference type="SAM" id="SignalP"/>
    </source>
</evidence>
<evidence type="ECO:0000313" key="3">
    <source>
        <dbReference type="Proteomes" id="UP000054740"/>
    </source>
</evidence>
<feature type="chain" id="PRO_5011110203" description="Lipoprotein" evidence="1">
    <location>
        <begin position="25"/>
        <end position="500"/>
    </location>
</feature>
<evidence type="ECO:0008006" key="4">
    <source>
        <dbReference type="Google" id="ProtNLM"/>
    </source>
</evidence>
<dbReference type="PROSITE" id="PS51257">
    <property type="entry name" value="PROKAR_LIPOPROTEIN"/>
    <property type="match status" value="1"/>
</dbReference>
<sequence length="500" mass="53823">MTYRFSKTHRVARAAALSAAIVVAACGQFTDASRDDTNNASKTLTAEIPYYLPKAVFMATVTRELLECDVSKPAPKAPSATLRIIIKTSIVWTSRIESDMQREKRVSLVDLQGALKTVDASIDLSTDAQTIGMLKSVNVQTEDKTAAIIGNLVGSAIKVALIANPISPKVVNEKNETESESTLRKQWCGAEAIAALDEIARLEGGVSAVNVRQLDATATSARIKSLKDKWLMETSDVTLSPYPAPSTPVNPADAAVTEGRLKYLPLRSDTQEKWLTAAGRDKLKGKMMVDKQLIARDLVVGLLIDAPQYPSSSAAIEPSTGLFYLQPAAVKLIGCRGECFDDSKMLLAENERLSNIASTLPQLGRLVEIPLKGGMFAGRTVGLSFDSSGAVSKITFKSDSAAANAAESLNSALGQVQKYVQDRHEANKRDQEADPPDVQAMKQEKERLDAQKALLDAQAAVTAPPSGELTTKQIEEQTARYKALKGLVEAKSEYDAALKQ</sequence>
<gene>
    <name evidence="2" type="ORF">AWB70_02209</name>
</gene>
<accession>A0A158GP09</accession>
<organism evidence="2 3">
    <name type="scientific">Caballeronia cordobensis</name>
    <name type="common">Burkholderia cordobensis</name>
    <dbReference type="NCBI Taxonomy" id="1353886"/>
    <lineage>
        <taxon>Bacteria</taxon>
        <taxon>Pseudomonadati</taxon>
        <taxon>Pseudomonadota</taxon>
        <taxon>Betaproteobacteria</taxon>
        <taxon>Burkholderiales</taxon>
        <taxon>Burkholderiaceae</taxon>
        <taxon>Caballeronia</taxon>
    </lineage>
</organism>
<dbReference type="RefSeq" id="WP_053570264.1">
    <property type="nucleotide sequence ID" value="NZ_FCNY02000005.1"/>
</dbReference>
<evidence type="ECO:0000313" key="2">
    <source>
        <dbReference type="EMBL" id="SAL33349.1"/>
    </source>
</evidence>